<comment type="catalytic activity">
    <reaction evidence="6">
        <text>butanoate + ATP = butanoyl phosphate + ADP</text>
        <dbReference type="Rhea" id="RHEA:13585"/>
        <dbReference type="ChEBI" id="CHEBI:17968"/>
        <dbReference type="ChEBI" id="CHEBI:30616"/>
        <dbReference type="ChEBI" id="CHEBI:58079"/>
        <dbReference type="ChEBI" id="CHEBI:456216"/>
        <dbReference type="EC" id="2.7.2.7"/>
    </reaction>
</comment>
<organism evidence="7 8">
    <name type="scientific">Hathewaya limosa</name>
    <name type="common">Clostridium limosum</name>
    <dbReference type="NCBI Taxonomy" id="1536"/>
    <lineage>
        <taxon>Bacteria</taxon>
        <taxon>Bacillati</taxon>
        <taxon>Bacillota</taxon>
        <taxon>Clostridia</taxon>
        <taxon>Eubacteriales</taxon>
        <taxon>Clostridiaceae</taxon>
        <taxon>Hathewaya</taxon>
    </lineage>
</organism>
<dbReference type="Proteomes" id="UP001224418">
    <property type="component" value="Unassembled WGS sequence"/>
</dbReference>
<dbReference type="PIRSF" id="PIRSF036458">
    <property type="entry name" value="Butyrate_kin"/>
    <property type="match status" value="1"/>
</dbReference>
<dbReference type="EC" id="2.7.2.7" evidence="6"/>
<evidence type="ECO:0000256" key="6">
    <source>
        <dbReference type="HAMAP-Rule" id="MF_00542"/>
    </source>
</evidence>
<evidence type="ECO:0000313" key="8">
    <source>
        <dbReference type="Proteomes" id="UP001224418"/>
    </source>
</evidence>
<dbReference type="NCBIfam" id="NF002834">
    <property type="entry name" value="PRK03011.1-5"/>
    <property type="match status" value="1"/>
</dbReference>
<dbReference type="RefSeq" id="WP_307355948.1">
    <property type="nucleotide sequence ID" value="NZ_BAAACJ010000019.1"/>
</dbReference>
<evidence type="ECO:0000256" key="5">
    <source>
        <dbReference type="ARBA" id="ARBA00022840"/>
    </source>
</evidence>
<proteinExistence type="inferred from homology"/>
<dbReference type="CDD" id="cd24011">
    <property type="entry name" value="ASKHA_NBD_BK"/>
    <property type="match status" value="1"/>
</dbReference>
<dbReference type="InterPro" id="IPR043129">
    <property type="entry name" value="ATPase_NBD"/>
</dbReference>
<dbReference type="PANTHER" id="PTHR21060:SF3">
    <property type="entry name" value="BUTYRATE KINASE 2-RELATED"/>
    <property type="match status" value="1"/>
</dbReference>
<comment type="similarity">
    <text evidence="6">Belongs to the acetokinase family.</text>
</comment>
<dbReference type="Gene3D" id="3.30.420.40">
    <property type="match status" value="2"/>
</dbReference>
<keyword evidence="5 6" id="KW-0067">ATP-binding</keyword>
<keyword evidence="3 6" id="KW-0547">Nucleotide-binding</keyword>
<comment type="subcellular location">
    <subcellularLocation>
        <location evidence="6">Cytoplasm</location>
    </subcellularLocation>
</comment>
<name>A0ABU0JSF6_HATLI</name>
<dbReference type="SUPFAM" id="SSF53067">
    <property type="entry name" value="Actin-like ATPase domain"/>
    <property type="match status" value="2"/>
</dbReference>
<keyword evidence="1 6" id="KW-0963">Cytoplasm</keyword>
<keyword evidence="8" id="KW-1185">Reference proteome</keyword>
<evidence type="ECO:0000256" key="2">
    <source>
        <dbReference type="ARBA" id="ARBA00022679"/>
    </source>
</evidence>
<sequence>MCALRRDIKEKSGWKVLAINIKYNSTILAVFEGDKVIFVENLWHPISDIKKFDSIEDEAIYRYNFIVQVLNSKKIDIKNLSCVTVKGGILKNIESGTYIIDKLIVNELKHNIYGEHSLNVGPIIAYKLYNEFKIKPYMINAVTVNEMEPIAKYTGIKGIERKSFFHALSQKSVAKRYAKDHNKKYEDLNIIVAYLGSGITIGAHKKGRVVDVNSSLEGEGPFSPERSGSIPMTSLLEMCFNKNFTYEELKELIEGKGGCVAYFNNSDLRSIVENIQNGDEGSRKIIEAMAYQISKEIGKCAVVLDGNVDAIILTGGIAYCRPIVDLIKNRVNRIASVHLYAGKDELTDMVEEAIRILNGDEELKHYY</sequence>
<reference evidence="7 8" key="1">
    <citation type="submission" date="2023-07" db="EMBL/GenBank/DDBJ databases">
        <title>Genomic Encyclopedia of Type Strains, Phase IV (KMG-IV): sequencing the most valuable type-strain genomes for metagenomic binning, comparative biology and taxonomic classification.</title>
        <authorList>
            <person name="Goeker M."/>
        </authorList>
    </citation>
    <scope>NUCLEOTIDE SEQUENCE [LARGE SCALE GENOMIC DNA]</scope>
    <source>
        <strain evidence="7 8">DSM 1400</strain>
    </source>
</reference>
<evidence type="ECO:0000313" key="7">
    <source>
        <dbReference type="EMBL" id="MDQ0480036.1"/>
    </source>
</evidence>
<dbReference type="GO" id="GO:0047761">
    <property type="term" value="F:butyrate kinase activity"/>
    <property type="evidence" value="ECO:0007669"/>
    <property type="project" value="UniProtKB-EC"/>
</dbReference>
<keyword evidence="2 6" id="KW-0808">Transferase</keyword>
<gene>
    <name evidence="6" type="primary">buk</name>
    <name evidence="7" type="ORF">QOZ93_001780</name>
</gene>
<dbReference type="PANTHER" id="PTHR21060">
    <property type="entry name" value="ACETATE KINASE"/>
    <property type="match status" value="1"/>
</dbReference>
<evidence type="ECO:0000256" key="4">
    <source>
        <dbReference type="ARBA" id="ARBA00022777"/>
    </source>
</evidence>
<protein>
    <recommendedName>
        <fullName evidence="6">Probable butyrate kinase</fullName>
        <shortName evidence="6">BK</shortName>
        <ecNumber evidence="6">2.7.2.7</ecNumber>
    </recommendedName>
    <alternativeName>
        <fullName evidence="6">Branched-chain carboxylic acid kinase</fullName>
    </alternativeName>
</protein>
<keyword evidence="4 6" id="KW-0418">Kinase</keyword>
<dbReference type="NCBIfam" id="TIGR02707">
    <property type="entry name" value="butyr_kinase"/>
    <property type="match status" value="1"/>
</dbReference>
<dbReference type="EMBL" id="JAUSWN010000014">
    <property type="protein sequence ID" value="MDQ0480036.1"/>
    <property type="molecule type" value="Genomic_DNA"/>
</dbReference>
<evidence type="ECO:0000256" key="1">
    <source>
        <dbReference type="ARBA" id="ARBA00022490"/>
    </source>
</evidence>
<dbReference type="HAMAP" id="MF_00542">
    <property type="entry name" value="Butyrate_kinase"/>
    <property type="match status" value="1"/>
</dbReference>
<evidence type="ECO:0000256" key="3">
    <source>
        <dbReference type="ARBA" id="ARBA00022741"/>
    </source>
</evidence>
<dbReference type="InterPro" id="IPR000890">
    <property type="entry name" value="Aliphatic_acid_kin_short-chain"/>
</dbReference>
<dbReference type="Pfam" id="PF00871">
    <property type="entry name" value="Acetate_kinase"/>
    <property type="match status" value="1"/>
</dbReference>
<comment type="caution">
    <text evidence="7">The sequence shown here is derived from an EMBL/GenBank/DDBJ whole genome shotgun (WGS) entry which is preliminary data.</text>
</comment>
<dbReference type="InterPro" id="IPR011245">
    <property type="entry name" value="Butyrate_kin"/>
</dbReference>
<accession>A0ABU0JSF6</accession>